<dbReference type="PANTHER" id="PTHR10824">
    <property type="entry name" value="ACYL-COENZYME A THIOESTERASE-RELATED"/>
    <property type="match status" value="1"/>
</dbReference>
<dbReference type="InterPro" id="IPR014940">
    <property type="entry name" value="BAAT_C"/>
</dbReference>
<feature type="active site" description="Charge relay system" evidence="1">
    <location>
        <position position="259"/>
    </location>
</feature>
<keyword evidence="2" id="KW-0812">Transmembrane</keyword>
<reference evidence="4 5" key="1">
    <citation type="submission" date="2011-05" db="EMBL/GenBank/DDBJ databases">
        <title>Whole genome sequence of Microlunatus phosphovorus NM-1.</title>
        <authorList>
            <person name="Hosoyama A."/>
            <person name="Sasaki K."/>
            <person name="Harada T."/>
            <person name="Igarashi R."/>
            <person name="Kawakoshi A."/>
            <person name="Sasagawa M."/>
            <person name="Fukada J."/>
            <person name="Nakamura S."/>
            <person name="Katano Y."/>
            <person name="Hanada S."/>
            <person name="Kamagata Y."/>
            <person name="Nakamura N."/>
            <person name="Yamazaki S."/>
            <person name="Fujita N."/>
        </authorList>
    </citation>
    <scope>NUCLEOTIDE SEQUENCE [LARGE SCALE GENOMIC DNA]</scope>
    <source>
        <strain evidence="5">ATCC 700054 / DSM 10555 / JCM 9379 / NBRC 101784 / NCIMB 13414 / VKM Ac-1990 / NM-1</strain>
    </source>
</reference>
<dbReference type="GO" id="GO:0047617">
    <property type="term" value="F:fatty acyl-CoA hydrolase activity"/>
    <property type="evidence" value="ECO:0007669"/>
    <property type="project" value="TreeGrafter"/>
</dbReference>
<dbReference type="SUPFAM" id="SSF53474">
    <property type="entry name" value="alpha/beta-Hydrolases"/>
    <property type="match status" value="1"/>
</dbReference>
<dbReference type="InterPro" id="IPR016662">
    <property type="entry name" value="Acyl-CoA_thioEstase_long-chain"/>
</dbReference>
<feature type="active site" description="Charge relay system" evidence="1">
    <location>
        <position position="291"/>
    </location>
</feature>
<accession>F5XHW4</accession>
<dbReference type="EMBL" id="AP012204">
    <property type="protein sequence ID" value="BAK33259.1"/>
    <property type="molecule type" value="Genomic_DNA"/>
</dbReference>
<gene>
    <name evidence="4" type="ordered locus">MLP_02450</name>
</gene>
<dbReference type="KEGG" id="mph:MLP_02450"/>
<keyword evidence="5" id="KW-1185">Reference proteome</keyword>
<sequence length="334" mass="35216">MTAEGHRPAKRRSLARRLGIIALAVVLVLSAGGVALWIWKPWAPEMRVAEPAASGEWVRADGVLGHWYPAEDADDGPGVLLVSGSEGGLQPRLVAQATALQAEGFSVLALAYFGAEGQSDALVDIPLETFDAGIDWLARQPEVDPERIGMVGGSKGAEAALLMASRRDRLAAVVANVPSHVVWQGLDLVRPWRMGTDPRSSWSDRGQPLPYASLASGALPPETLTEIYQQALDAGVPPASRIDIDAIEAPVLLTCGGRDTVWPSCPMAEEIAAAASDKQHLTVLDYPDAGHFVQGPPGDLDPAQIESGGGTAQANAAARAQAWPQLVAFLKRSL</sequence>
<keyword evidence="2" id="KW-0472">Membrane</keyword>
<feature type="domain" description="BAAT/Acyl-CoA thioester hydrolase C-terminal" evidence="3">
    <location>
        <begin position="125"/>
        <end position="334"/>
    </location>
</feature>
<dbReference type="GO" id="GO:0006631">
    <property type="term" value="P:fatty acid metabolic process"/>
    <property type="evidence" value="ECO:0007669"/>
    <property type="project" value="TreeGrafter"/>
</dbReference>
<dbReference type="AlphaFoldDB" id="F5XHW4"/>
<organism evidence="4 5">
    <name type="scientific">Microlunatus phosphovorus (strain ATCC 700054 / DSM 10555 / JCM 9379 / NBRC 101784 / NCIMB 13414 / VKM Ac-1990 / NM-1)</name>
    <dbReference type="NCBI Taxonomy" id="1032480"/>
    <lineage>
        <taxon>Bacteria</taxon>
        <taxon>Bacillati</taxon>
        <taxon>Actinomycetota</taxon>
        <taxon>Actinomycetes</taxon>
        <taxon>Propionibacteriales</taxon>
        <taxon>Propionibacteriaceae</taxon>
        <taxon>Microlunatus</taxon>
    </lineage>
</organism>
<proteinExistence type="predicted"/>
<evidence type="ECO:0000313" key="5">
    <source>
        <dbReference type="Proteomes" id="UP000007947"/>
    </source>
</evidence>
<dbReference type="Gene3D" id="3.40.50.1820">
    <property type="entry name" value="alpha/beta hydrolase"/>
    <property type="match status" value="1"/>
</dbReference>
<keyword evidence="2" id="KW-1133">Transmembrane helix</keyword>
<dbReference type="eggNOG" id="COG1073">
    <property type="taxonomic scope" value="Bacteria"/>
</dbReference>
<name>F5XHW4_MICPN</name>
<dbReference type="STRING" id="1032480.MLP_02450"/>
<evidence type="ECO:0000313" key="4">
    <source>
        <dbReference type="EMBL" id="BAK33259.1"/>
    </source>
</evidence>
<dbReference type="GO" id="GO:0006637">
    <property type="term" value="P:acyl-CoA metabolic process"/>
    <property type="evidence" value="ECO:0007669"/>
    <property type="project" value="InterPro"/>
</dbReference>
<dbReference type="InterPro" id="IPR029058">
    <property type="entry name" value="AB_hydrolase_fold"/>
</dbReference>
<dbReference type="HOGENOM" id="CLU_029849_0_0_11"/>
<feature type="transmembrane region" description="Helical" evidence="2">
    <location>
        <begin position="20"/>
        <end position="39"/>
    </location>
</feature>
<feature type="active site" description="Charge relay system" evidence="1">
    <location>
        <position position="154"/>
    </location>
</feature>
<dbReference type="PIRSF" id="PIRSF016521">
    <property type="entry name" value="Acyl-CoA_hydro"/>
    <property type="match status" value="1"/>
</dbReference>
<evidence type="ECO:0000256" key="2">
    <source>
        <dbReference type="SAM" id="Phobius"/>
    </source>
</evidence>
<dbReference type="Pfam" id="PF08840">
    <property type="entry name" value="BAAT_C"/>
    <property type="match status" value="1"/>
</dbReference>
<dbReference type="PANTHER" id="PTHR10824:SF4">
    <property type="entry name" value="ACYL-COENZYME A THIOESTERASE 1-LIKE"/>
    <property type="match status" value="1"/>
</dbReference>
<evidence type="ECO:0000259" key="3">
    <source>
        <dbReference type="Pfam" id="PF08840"/>
    </source>
</evidence>
<protein>
    <recommendedName>
        <fullName evidence="3">BAAT/Acyl-CoA thioester hydrolase C-terminal domain-containing protein</fullName>
    </recommendedName>
</protein>
<dbReference type="RefSeq" id="WP_013861148.1">
    <property type="nucleotide sequence ID" value="NC_015635.1"/>
</dbReference>
<evidence type="ECO:0000256" key="1">
    <source>
        <dbReference type="PIRSR" id="PIRSR016521-1"/>
    </source>
</evidence>
<dbReference type="Proteomes" id="UP000007947">
    <property type="component" value="Chromosome"/>
</dbReference>